<dbReference type="EMBL" id="BMER01000001">
    <property type="protein sequence ID" value="GGG72724.1"/>
    <property type="molecule type" value="Genomic_DNA"/>
</dbReference>
<reference evidence="2" key="2">
    <citation type="submission" date="2020-09" db="EMBL/GenBank/DDBJ databases">
        <authorList>
            <person name="Sun Q."/>
            <person name="Zhou Y."/>
        </authorList>
    </citation>
    <scope>NUCLEOTIDE SEQUENCE</scope>
    <source>
        <strain evidence="2">CGMCC 1.12195</strain>
    </source>
</reference>
<reference evidence="2" key="1">
    <citation type="journal article" date="2014" name="Int. J. Syst. Evol. Microbiol.">
        <title>Complete genome sequence of Corynebacterium casei LMG S-19264T (=DSM 44701T), isolated from a smear-ripened cheese.</title>
        <authorList>
            <consortium name="US DOE Joint Genome Institute (JGI-PGF)"/>
            <person name="Walter F."/>
            <person name="Albersmeier A."/>
            <person name="Kalinowski J."/>
            <person name="Ruckert C."/>
        </authorList>
    </citation>
    <scope>NUCLEOTIDE SEQUENCE</scope>
    <source>
        <strain evidence="2">CGMCC 1.12195</strain>
    </source>
</reference>
<organism evidence="2 3">
    <name type="scientific">Parapedobacter pyrenivorans</name>
    <dbReference type="NCBI Taxonomy" id="1305674"/>
    <lineage>
        <taxon>Bacteria</taxon>
        <taxon>Pseudomonadati</taxon>
        <taxon>Bacteroidota</taxon>
        <taxon>Sphingobacteriia</taxon>
        <taxon>Sphingobacteriales</taxon>
        <taxon>Sphingobacteriaceae</taxon>
        <taxon>Parapedobacter</taxon>
    </lineage>
</organism>
<protein>
    <submittedName>
        <fullName evidence="2">Uncharacterized protein</fullName>
    </submittedName>
</protein>
<keyword evidence="3" id="KW-1185">Reference proteome</keyword>
<keyword evidence="1" id="KW-0812">Transmembrane</keyword>
<keyword evidence="1" id="KW-1133">Transmembrane helix</keyword>
<proteinExistence type="predicted"/>
<gene>
    <name evidence="2" type="ORF">GCM10007415_00040</name>
</gene>
<feature type="transmembrane region" description="Helical" evidence="1">
    <location>
        <begin position="32"/>
        <end position="50"/>
    </location>
</feature>
<evidence type="ECO:0000313" key="3">
    <source>
        <dbReference type="Proteomes" id="UP000660862"/>
    </source>
</evidence>
<evidence type="ECO:0000313" key="2">
    <source>
        <dbReference type="EMBL" id="GGG72724.1"/>
    </source>
</evidence>
<keyword evidence="1" id="KW-0472">Membrane</keyword>
<sequence>MKTTNLQLGIGTGSGTLLSVIAQLGMYDMLKTAVLAAIGAVVSFAVSLLLQRLTRRSR</sequence>
<name>A0A917HA95_9SPHI</name>
<accession>A0A917HA95</accession>
<dbReference type="Proteomes" id="UP000660862">
    <property type="component" value="Unassembled WGS sequence"/>
</dbReference>
<evidence type="ECO:0000256" key="1">
    <source>
        <dbReference type="SAM" id="Phobius"/>
    </source>
</evidence>
<comment type="caution">
    <text evidence="2">The sequence shown here is derived from an EMBL/GenBank/DDBJ whole genome shotgun (WGS) entry which is preliminary data.</text>
</comment>
<dbReference type="RefSeq" id="WP_188503907.1">
    <property type="nucleotide sequence ID" value="NZ_BMER01000001.1"/>
</dbReference>
<dbReference type="AlphaFoldDB" id="A0A917HA95"/>